<dbReference type="RefSeq" id="XP_018985195.1">
    <property type="nucleotide sequence ID" value="XM_019130817.1"/>
</dbReference>
<dbReference type="GO" id="GO:0005778">
    <property type="term" value="C:peroxisomal membrane"/>
    <property type="evidence" value="ECO:0007669"/>
    <property type="project" value="TreeGrafter"/>
</dbReference>
<gene>
    <name evidence="7" type="ORF">BABINDRAFT_171456</name>
</gene>
<dbReference type="AlphaFoldDB" id="A0A1E3QSF3"/>
<name>A0A1E3QSF3_9ASCO</name>
<accession>A0A1E3QSF3</accession>
<proteinExistence type="inferred from homology"/>
<evidence type="ECO:0000313" key="7">
    <source>
        <dbReference type="EMBL" id="ODQ79867.1"/>
    </source>
</evidence>
<keyword evidence="8" id="KW-1185">Reference proteome</keyword>
<evidence type="ECO:0000256" key="1">
    <source>
        <dbReference type="ARBA" id="ARBA00004141"/>
    </source>
</evidence>
<evidence type="ECO:0000256" key="6">
    <source>
        <dbReference type="RuleBase" id="RU363053"/>
    </source>
</evidence>
<dbReference type="PANTHER" id="PTHR11266:SF93">
    <property type="entry name" value="INTEGRAL MEMBRANE PROTEIN 25D9-6"/>
    <property type="match status" value="1"/>
</dbReference>
<keyword evidence="5 6" id="KW-0472">Membrane</keyword>
<evidence type="ECO:0000256" key="2">
    <source>
        <dbReference type="ARBA" id="ARBA00006824"/>
    </source>
</evidence>
<sequence length="197" mass="21372">MQALASNPLLTKAVTAAILVSLNEQIASLLAGDLQTMRVCSLKFLHTLTVKVPLMALYGFAISAPISHFGYDILNKIFQPPLSGKAKLLQILTSLVTITPLSGACFVAYLALLNLKALPTATTCGAKLQNAVEAIKTNWKNNLLPVLRTSWIVSPLVTFLAQTYVPPQLWVIFFNVIYFFLGTGQNALLAKQQSNTP</sequence>
<reference evidence="8" key="1">
    <citation type="submission" date="2016-05" db="EMBL/GenBank/DDBJ databases">
        <title>Comparative genomics of biotechnologically important yeasts.</title>
        <authorList>
            <consortium name="DOE Joint Genome Institute"/>
            <person name="Riley R."/>
            <person name="Haridas S."/>
            <person name="Wolfe K.H."/>
            <person name="Lopes M.R."/>
            <person name="Hittinger C.T."/>
            <person name="Goker M."/>
            <person name="Salamov A."/>
            <person name="Wisecaver J."/>
            <person name="Long T.M."/>
            <person name="Aerts A.L."/>
            <person name="Barry K."/>
            <person name="Choi C."/>
            <person name="Clum A."/>
            <person name="Coughlan A.Y."/>
            <person name="Deshpande S."/>
            <person name="Douglass A.P."/>
            <person name="Hanson S.J."/>
            <person name="Klenk H.-P."/>
            <person name="Labutti K."/>
            <person name="Lapidus A."/>
            <person name="Lindquist E."/>
            <person name="Lipzen A."/>
            <person name="Meier-Kolthoff J.P."/>
            <person name="Ohm R.A."/>
            <person name="Otillar R.P."/>
            <person name="Pangilinan J."/>
            <person name="Peng Y."/>
            <person name="Rokas A."/>
            <person name="Rosa C.A."/>
            <person name="Scheuner C."/>
            <person name="Sibirny A.A."/>
            <person name="Slot J.C."/>
            <person name="Stielow J.B."/>
            <person name="Sun H."/>
            <person name="Kurtzman C.P."/>
            <person name="Blackwell M."/>
            <person name="Grigoriev I.V."/>
            <person name="Jeffries T.W."/>
        </authorList>
    </citation>
    <scope>NUCLEOTIDE SEQUENCE [LARGE SCALE GENOMIC DNA]</scope>
    <source>
        <strain evidence="8">NRRL Y-12698</strain>
    </source>
</reference>
<feature type="transmembrane region" description="Helical" evidence="6">
    <location>
        <begin position="86"/>
        <end position="112"/>
    </location>
</feature>
<evidence type="ECO:0000256" key="3">
    <source>
        <dbReference type="ARBA" id="ARBA00022692"/>
    </source>
</evidence>
<comment type="similarity">
    <text evidence="2 6">Belongs to the peroxisomal membrane protein PXMP2/4 family.</text>
</comment>
<dbReference type="EMBL" id="KV454431">
    <property type="protein sequence ID" value="ODQ79867.1"/>
    <property type="molecule type" value="Genomic_DNA"/>
</dbReference>
<dbReference type="Pfam" id="PF04117">
    <property type="entry name" value="Mpv17_PMP22"/>
    <property type="match status" value="1"/>
</dbReference>
<feature type="transmembrane region" description="Helical" evidence="6">
    <location>
        <begin position="169"/>
        <end position="189"/>
    </location>
</feature>
<dbReference type="PANTHER" id="PTHR11266">
    <property type="entry name" value="PEROXISOMAL MEMBRANE PROTEIN 2, PXMP2 MPV17"/>
    <property type="match status" value="1"/>
</dbReference>
<dbReference type="GeneID" id="30148670"/>
<dbReference type="STRING" id="984486.A0A1E3QSF3"/>
<dbReference type="InterPro" id="IPR007248">
    <property type="entry name" value="Mpv17_PMP22"/>
</dbReference>
<evidence type="ECO:0000256" key="4">
    <source>
        <dbReference type="ARBA" id="ARBA00022989"/>
    </source>
</evidence>
<protein>
    <submittedName>
        <fullName evidence="7">Uncharacterized protein</fullName>
    </submittedName>
</protein>
<dbReference type="OrthoDB" id="860at2759"/>
<evidence type="ECO:0000313" key="8">
    <source>
        <dbReference type="Proteomes" id="UP000094336"/>
    </source>
</evidence>
<keyword evidence="3 6" id="KW-0812">Transmembrane</keyword>
<feature type="transmembrane region" description="Helical" evidence="6">
    <location>
        <begin position="55"/>
        <end position="74"/>
    </location>
</feature>
<comment type="subcellular location">
    <subcellularLocation>
        <location evidence="1">Membrane</location>
        <topology evidence="1">Multi-pass membrane protein</topology>
    </subcellularLocation>
</comment>
<dbReference type="Proteomes" id="UP000094336">
    <property type="component" value="Unassembled WGS sequence"/>
</dbReference>
<keyword evidence="4 6" id="KW-1133">Transmembrane helix</keyword>
<evidence type="ECO:0000256" key="5">
    <source>
        <dbReference type="ARBA" id="ARBA00023136"/>
    </source>
</evidence>
<organism evidence="7 8">
    <name type="scientific">Babjeviella inositovora NRRL Y-12698</name>
    <dbReference type="NCBI Taxonomy" id="984486"/>
    <lineage>
        <taxon>Eukaryota</taxon>
        <taxon>Fungi</taxon>
        <taxon>Dikarya</taxon>
        <taxon>Ascomycota</taxon>
        <taxon>Saccharomycotina</taxon>
        <taxon>Pichiomycetes</taxon>
        <taxon>Serinales incertae sedis</taxon>
        <taxon>Babjeviella</taxon>
    </lineage>
</organism>